<dbReference type="AlphaFoldDB" id="A0A284R683"/>
<accession>A0A284R683</accession>
<protein>
    <recommendedName>
        <fullName evidence="12">Oligopeptide transporter</fullName>
    </recommendedName>
</protein>
<keyword evidence="4 9" id="KW-0812">Transmembrane</keyword>
<evidence type="ECO:0000313" key="11">
    <source>
        <dbReference type="Proteomes" id="UP000219338"/>
    </source>
</evidence>
<dbReference type="InterPro" id="IPR004813">
    <property type="entry name" value="OPT"/>
</dbReference>
<dbReference type="GO" id="GO:0015031">
    <property type="term" value="P:protein transport"/>
    <property type="evidence" value="ECO:0007669"/>
    <property type="project" value="UniProtKB-KW"/>
</dbReference>
<gene>
    <name evidence="10" type="ORF">ARMOST_07588</name>
</gene>
<evidence type="ECO:0000256" key="6">
    <source>
        <dbReference type="ARBA" id="ARBA00022927"/>
    </source>
</evidence>
<feature type="transmembrane region" description="Helical" evidence="9">
    <location>
        <begin position="175"/>
        <end position="194"/>
    </location>
</feature>
<sequence length="243" mass="27406">MSEQPDVHARLMSQWWYAIIFLAMFAFGVISIEVWDTKFLVQYFILTLVISFVYVIPIGTIQAVTNQNVGLNVITELIVGYALPRRPVVMMMFKTWGYITVAQALTFHLRLQAWPLHEDSPALGVQAWMFTNIETHLCDPTQKDGFICPSTELFGTASIIWGVIGPARQFTQGQVYYASVFFFLIGFACPVISYSGRMASFAMSNSRSSSVAGAIPPARAVDYVPWAMVGFIFQHVIRRHHFS</sequence>
<evidence type="ECO:0000313" key="10">
    <source>
        <dbReference type="EMBL" id="SJL04227.1"/>
    </source>
</evidence>
<organism evidence="10 11">
    <name type="scientific">Armillaria ostoyae</name>
    <name type="common">Armillaria root rot fungus</name>
    <dbReference type="NCBI Taxonomy" id="47428"/>
    <lineage>
        <taxon>Eukaryota</taxon>
        <taxon>Fungi</taxon>
        <taxon>Dikarya</taxon>
        <taxon>Basidiomycota</taxon>
        <taxon>Agaricomycotina</taxon>
        <taxon>Agaricomycetes</taxon>
        <taxon>Agaricomycetidae</taxon>
        <taxon>Agaricales</taxon>
        <taxon>Marasmiineae</taxon>
        <taxon>Physalacriaceae</taxon>
        <taxon>Armillaria</taxon>
    </lineage>
</organism>
<keyword evidence="5" id="KW-0571">Peptide transport</keyword>
<evidence type="ECO:0000256" key="3">
    <source>
        <dbReference type="ARBA" id="ARBA00022448"/>
    </source>
</evidence>
<evidence type="ECO:0000256" key="1">
    <source>
        <dbReference type="ARBA" id="ARBA00004141"/>
    </source>
</evidence>
<name>A0A284R683_ARMOS</name>
<keyword evidence="11" id="KW-1185">Reference proteome</keyword>
<evidence type="ECO:0000256" key="8">
    <source>
        <dbReference type="ARBA" id="ARBA00023136"/>
    </source>
</evidence>
<dbReference type="OMA" id="CPSTELF"/>
<comment type="similarity">
    <text evidence="2">Belongs to the oligopeptide OPT transporter family.</text>
</comment>
<comment type="subcellular location">
    <subcellularLocation>
        <location evidence="1">Membrane</location>
        <topology evidence="1">Multi-pass membrane protein</topology>
    </subcellularLocation>
</comment>
<keyword evidence="3" id="KW-0813">Transport</keyword>
<dbReference type="Proteomes" id="UP000219338">
    <property type="component" value="Unassembled WGS sequence"/>
</dbReference>
<feature type="transmembrane region" description="Helical" evidence="9">
    <location>
        <begin position="39"/>
        <end position="58"/>
    </location>
</feature>
<evidence type="ECO:0000256" key="7">
    <source>
        <dbReference type="ARBA" id="ARBA00022989"/>
    </source>
</evidence>
<proteinExistence type="inferred from homology"/>
<evidence type="ECO:0000256" key="9">
    <source>
        <dbReference type="SAM" id="Phobius"/>
    </source>
</evidence>
<evidence type="ECO:0000256" key="5">
    <source>
        <dbReference type="ARBA" id="ARBA00022856"/>
    </source>
</evidence>
<feature type="transmembrane region" description="Helical" evidence="9">
    <location>
        <begin position="15"/>
        <end position="32"/>
    </location>
</feature>
<keyword evidence="6" id="KW-0653">Protein transport</keyword>
<dbReference type="InterPro" id="IPR004648">
    <property type="entry name" value="Oligpept_transpt"/>
</dbReference>
<keyword evidence="8 9" id="KW-0472">Membrane</keyword>
<reference evidence="11" key="1">
    <citation type="journal article" date="2017" name="Nat. Ecol. Evol.">
        <title>Genome expansion and lineage-specific genetic innovations in the forest pathogenic fungi Armillaria.</title>
        <authorList>
            <person name="Sipos G."/>
            <person name="Prasanna A.N."/>
            <person name="Walter M.C."/>
            <person name="O'Connor E."/>
            <person name="Balint B."/>
            <person name="Krizsan K."/>
            <person name="Kiss B."/>
            <person name="Hess J."/>
            <person name="Varga T."/>
            <person name="Slot J."/>
            <person name="Riley R."/>
            <person name="Boka B."/>
            <person name="Rigling D."/>
            <person name="Barry K."/>
            <person name="Lee J."/>
            <person name="Mihaltcheva S."/>
            <person name="LaButti K."/>
            <person name="Lipzen A."/>
            <person name="Waldron R."/>
            <person name="Moloney N.M."/>
            <person name="Sperisen C."/>
            <person name="Kredics L."/>
            <person name="Vagvoelgyi C."/>
            <person name="Patrignani A."/>
            <person name="Fitzpatrick D."/>
            <person name="Nagy I."/>
            <person name="Doyle S."/>
            <person name="Anderson J.B."/>
            <person name="Grigoriev I.V."/>
            <person name="Gueldener U."/>
            <person name="Muensterkoetter M."/>
            <person name="Nagy L.G."/>
        </authorList>
    </citation>
    <scope>NUCLEOTIDE SEQUENCE [LARGE SCALE GENOMIC DNA]</scope>
    <source>
        <strain evidence="11">C18/9</strain>
    </source>
</reference>
<dbReference type="GO" id="GO:0035673">
    <property type="term" value="F:oligopeptide transmembrane transporter activity"/>
    <property type="evidence" value="ECO:0007669"/>
    <property type="project" value="InterPro"/>
</dbReference>
<dbReference type="GO" id="GO:0016020">
    <property type="term" value="C:membrane"/>
    <property type="evidence" value="ECO:0007669"/>
    <property type="project" value="UniProtKB-SubCell"/>
</dbReference>
<dbReference type="OrthoDB" id="9986677at2759"/>
<dbReference type="PANTHER" id="PTHR22601">
    <property type="entry name" value="ISP4 LIKE PROTEIN"/>
    <property type="match status" value="1"/>
</dbReference>
<keyword evidence="7 9" id="KW-1133">Transmembrane helix</keyword>
<evidence type="ECO:0000256" key="4">
    <source>
        <dbReference type="ARBA" id="ARBA00022692"/>
    </source>
</evidence>
<evidence type="ECO:0000256" key="2">
    <source>
        <dbReference type="ARBA" id="ARBA00008807"/>
    </source>
</evidence>
<dbReference type="Pfam" id="PF03169">
    <property type="entry name" value="OPT"/>
    <property type="match status" value="1"/>
</dbReference>
<evidence type="ECO:0008006" key="12">
    <source>
        <dbReference type="Google" id="ProtNLM"/>
    </source>
</evidence>
<dbReference type="EMBL" id="FUEG01000005">
    <property type="protein sequence ID" value="SJL04227.1"/>
    <property type="molecule type" value="Genomic_DNA"/>
</dbReference>